<dbReference type="PROSITE" id="PS00622">
    <property type="entry name" value="HTH_LUXR_1"/>
    <property type="match status" value="1"/>
</dbReference>
<reference evidence="5 6" key="1">
    <citation type="journal article" date="2014" name="Genome Announc.">
        <title>Complete genome sequence of Magnetospirillum gryphiswaldense MSR-1.</title>
        <authorList>
            <person name="Wang X."/>
            <person name="Wang Q."/>
            <person name="Zhang W."/>
            <person name="Wang Y."/>
            <person name="Li L."/>
            <person name="Wen T."/>
            <person name="Zhang T."/>
            <person name="Zhang Y."/>
            <person name="Xu J."/>
            <person name="Hu J."/>
            <person name="Li S."/>
            <person name="Liu L."/>
            <person name="Liu J."/>
            <person name="Jiang W."/>
            <person name="Tian J."/>
            <person name="Li Y."/>
            <person name="Schuler D."/>
            <person name="Wang L."/>
            <person name="Li J."/>
        </authorList>
    </citation>
    <scope>NUCLEOTIDE SEQUENCE [LARGE SCALE GENOMIC DNA]</scope>
    <source>
        <strain evidence="6">DSM 6361 / JCM 21280 / NBRC 15271 / MSR-1</strain>
    </source>
</reference>
<evidence type="ECO:0000256" key="3">
    <source>
        <dbReference type="ARBA" id="ARBA00023163"/>
    </source>
</evidence>
<dbReference type="Pfam" id="PF00196">
    <property type="entry name" value="GerE"/>
    <property type="match status" value="1"/>
</dbReference>
<dbReference type="PANTHER" id="PTHR44688">
    <property type="entry name" value="DNA-BINDING TRANSCRIPTIONAL ACTIVATOR DEVR_DOSR"/>
    <property type="match status" value="1"/>
</dbReference>
<dbReference type="EMBL" id="HG794546">
    <property type="protein sequence ID" value="CDK97789.1"/>
    <property type="molecule type" value="Genomic_DNA"/>
</dbReference>
<dbReference type="KEGG" id="mgy:MGMSRv2__0574"/>
<feature type="domain" description="HTH luxR-type" evidence="4">
    <location>
        <begin position="1"/>
        <end position="60"/>
    </location>
</feature>
<dbReference type="InterPro" id="IPR036388">
    <property type="entry name" value="WH-like_DNA-bd_sf"/>
</dbReference>
<evidence type="ECO:0000256" key="1">
    <source>
        <dbReference type="ARBA" id="ARBA00023015"/>
    </source>
</evidence>
<name>V6EX89_MAGGM</name>
<dbReference type="Proteomes" id="UP000018922">
    <property type="component" value="Chromosome I"/>
</dbReference>
<dbReference type="AlphaFoldDB" id="V6EX89"/>
<sequence>MLTKRETECLTWVASGKTAWEVAQILSISESTVIFHIENAKKKLAAATVTHAVALAVGRRLISIDLGL</sequence>
<proteinExistence type="predicted"/>
<dbReference type="InterPro" id="IPR000792">
    <property type="entry name" value="Tscrpt_reg_LuxR_C"/>
</dbReference>
<protein>
    <recommendedName>
        <fullName evidence="4">HTH luxR-type domain-containing protein</fullName>
    </recommendedName>
</protein>
<dbReference type="STRING" id="1430440.MGMSRv2__0574"/>
<evidence type="ECO:0000313" key="5">
    <source>
        <dbReference type="EMBL" id="CDK97789.1"/>
    </source>
</evidence>
<dbReference type="PRINTS" id="PR00038">
    <property type="entry name" value="HTHLUXR"/>
</dbReference>
<dbReference type="SUPFAM" id="SSF46894">
    <property type="entry name" value="C-terminal effector domain of the bipartite response regulators"/>
    <property type="match status" value="1"/>
</dbReference>
<dbReference type="GO" id="GO:0006355">
    <property type="term" value="P:regulation of DNA-templated transcription"/>
    <property type="evidence" value="ECO:0007669"/>
    <property type="project" value="InterPro"/>
</dbReference>
<keyword evidence="6" id="KW-1185">Reference proteome</keyword>
<keyword evidence="1" id="KW-0805">Transcription regulation</keyword>
<keyword evidence="2" id="KW-0238">DNA-binding</keyword>
<dbReference type="PROSITE" id="PS50043">
    <property type="entry name" value="HTH_LUXR_2"/>
    <property type="match status" value="1"/>
</dbReference>
<dbReference type="SMART" id="SM00421">
    <property type="entry name" value="HTH_LUXR"/>
    <property type="match status" value="1"/>
</dbReference>
<evidence type="ECO:0000313" key="6">
    <source>
        <dbReference type="Proteomes" id="UP000018922"/>
    </source>
</evidence>
<dbReference type="Gene3D" id="1.10.10.10">
    <property type="entry name" value="Winged helix-like DNA-binding domain superfamily/Winged helix DNA-binding domain"/>
    <property type="match status" value="1"/>
</dbReference>
<accession>V6EX89</accession>
<dbReference type="eggNOG" id="COG2771">
    <property type="taxonomic scope" value="Bacteria"/>
</dbReference>
<organism evidence="5 6">
    <name type="scientific">Magnetospirillum gryphiswaldense (strain DSM 6361 / JCM 21280 / NBRC 15271 / MSR-1)</name>
    <dbReference type="NCBI Taxonomy" id="431944"/>
    <lineage>
        <taxon>Bacteria</taxon>
        <taxon>Pseudomonadati</taxon>
        <taxon>Pseudomonadota</taxon>
        <taxon>Alphaproteobacteria</taxon>
        <taxon>Rhodospirillales</taxon>
        <taxon>Rhodospirillaceae</taxon>
        <taxon>Magnetospirillum</taxon>
    </lineage>
</organism>
<dbReference type="GO" id="GO:0003677">
    <property type="term" value="F:DNA binding"/>
    <property type="evidence" value="ECO:0007669"/>
    <property type="project" value="UniProtKB-KW"/>
</dbReference>
<keyword evidence="3" id="KW-0804">Transcription</keyword>
<dbReference type="InterPro" id="IPR016032">
    <property type="entry name" value="Sig_transdc_resp-reg_C-effctor"/>
</dbReference>
<gene>
    <name evidence="5" type="ordered locus">MGMSRv2__0574</name>
</gene>
<evidence type="ECO:0000259" key="4">
    <source>
        <dbReference type="PROSITE" id="PS50043"/>
    </source>
</evidence>
<dbReference type="HOGENOM" id="CLU_000445_103_2_5"/>
<dbReference type="CDD" id="cd06170">
    <property type="entry name" value="LuxR_C_like"/>
    <property type="match status" value="1"/>
</dbReference>
<evidence type="ECO:0000256" key="2">
    <source>
        <dbReference type="ARBA" id="ARBA00023125"/>
    </source>
</evidence>
<dbReference type="PANTHER" id="PTHR44688:SF16">
    <property type="entry name" value="DNA-BINDING TRANSCRIPTIONAL ACTIVATOR DEVR_DOSR"/>
    <property type="match status" value="1"/>
</dbReference>